<dbReference type="EMBL" id="SACP01000001">
    <property type="protein sequence ID" value="RVU21788.1"/>
    <property type="molecule type" value="Genomic_DNA"/>
</dbReference>
<evidence type="ECO:0008006" key="3">
    <source>
        <dbReference type="Google" id="ProtNLM"/>
    </source>
</evidence>
<protein>
    <recommendedName>
        <fullName evidence="3">DUF2190 domain-containing protein</fullName>
    </recommendedName>
</protein>
<evidence type="ECO:0000313" key="2">
    <source>
        <dbReference type="Proteomes" id="UP000286997"/>
    </source>
</evidence>
<comment type="caution">
    <text evidence="1">The sequence shown here is derived from an EMBL/GenBank/DDBJ whole genome shotgun (WGS) entry which is preliminary data.</text>
</comment>
<dbReference type="InterPro" id="IPR054438">
    <property type="entry name" value="Struct_cement_gp24/gp6"/>
</dbReference>
<dbReference type="AlphaFoldDB" id="A0A437PHP3"/>
<gene>
    <name evidence="1" type="ORF">EOE48_01705</name>
</gene>
<dbReference type="OrthoDB" id="7570830at2"/>
<organism evidence="1 2">
    <name type="scientific">Methylobacterium oryzihabitans</name>
    <dbReference type="NCBI Taxonomy" id="2499852"/>
    <lineage>
        <taxon>Bacteria</taxon>
        <taxon>Pseudomonadati</taxon>
        <taxon>Pseudomonadota</taxon>
        <taxon>Alphaproteobacteria</taxon>
        <taxon>Hyphomicrobiales</taxon>
        <taxon>Methylobacteriaceae</taxon>
        <taxon>Methylobacterium</taxon>
    </lineage>
</organism>
<dbReference type="RefSeq" id="WP_127727031.1">
    <property type="nucleotide sequence ID" value="NZ_SACP01000001.1"/>
</dbReference>
<name>A0A437PHP3_9HYPH</name>
<proteinExistence type="predicted"/>
<reference evidence="1 2" key="1">
    <citation type="submission" date="2019-01" db="EMBL/GenBank/DDBJ databases">
        <authorList>
            <person name="Chen W.-M."/>
        </authorList>
    </citation>
    <scope>NUCLEOTIDE SEQUENCE [LARGE SCALE GENOMIC DNA]</scope>
    <source>
        <strain evidence="1 2">TER-1</strain>
    </source>
</reference>
<evidence type="ECO:0000313" key="1">
    <source>
        <dbReference type="EMBL" id="RVU21788.1"/>
    </source>
</evidence>
<dbReference type="Pfam" id="PF22758">
    <property type="entry name" value="Phage_cement"/>
    <property type="match status" value="1"/>
</dbReference>
<sequence>MPATQTSYGPAAAAYEGMIASAELATAISRNAEDAAGIGFGKAAFQGTAEAGIRAAGSVFRGVTLVDHNARPANGDAYARGDSVPVLIRGVVWITVVNGVAAGAPAYVTGSGGFTANASGTTAIPNASFDSSASAGGLAKLRLK</sequence>
<dbReference type="Proteomes" id="UP000286997">
    <property type="component" value="Unassembled WGS sequence"/>
</dbReference>
<keyword evidence="2" id="KW-1185">Reference proteome</keyword>
<accession>A0A437PHP3</accession>